<sequence length="60" mass="6299">MGLPPQMVFNTPAIITLSLAPDSKSIFKIELPSHSLLGHPEESTPCASLGGLNPLQSLMA</sequence>
<reference evidence="1 2" key="1">
    <citation type="submission" date="2018-06" db="EMBL/GenBank/DDBJ databases">
        <title>Fusarium incarnatum-equiseti species complex species 28.</title>
        <authorList>
            <person name="Gardiner D.M."/>
        </authorList>
    </citation>
    <scope>NUCLEOTIDE SEQUENCE [LARGE SCALE GENOMIC DNA]</scope>
    <source>
        <strain evidence="1 2">FIESC_28</strain>
    </source>
</reference>
<keyword evidence="2" id="KW-1185">Reference proteome</keyword>
<organism evidence="1 2">
    <name type="scientific">Fusarium coffeatum</name>
    <dbReference type="NCBI Taxonomy" id="231269"/>
    <lineage>
        <taxon>Eukaryota</taxon>
        <taxon>Fungi</taxon>
        <taxon>Dikarya</taxon>
        <taxon>Ascomycota</taxon>
        <taxon>Pezizomycotina</taxon>
        <taxon>Sordariomycetes</taxon>
        <taxon>Hypocreomycetidae</taxon>
        <taxon>Hypocreales</taxon>
        <taxon>Nectriaceae</taxon>
        <taxon>Fusarium</taxon>
        <taxon>Fusarium incarnatum-equiseti species complex</taxon>
    </lineage>
</organism>
<name>A0A366R938_9HYPO</name>
<comment type="caution">
    <text evidence="1">The sequence shown here is derived from an EMBL/GenBank/DDBJ whole genome shotgun (WGS) entry which is preliminary data.</text>
</comment>
<evidence type="ECO:0000313" key="1">
    <source>
        <dbReference type="EMBL" id="RBR13669.1"/>
    </source>
</evidence>
<dbReference type="RefSeq" id="XP_031013713.1">
    <property type="nucleotide sequence ID" value="XM_031162226.1"/>
</dbReference>
<proteinExistence type="predicted"/>
<dbReference type="EMBL" id="QKXC01000178">
    <property type="protein sequence ID" value="RBR13669.1"/>
    <property type="molecule type" value="Genomic_DNA"/>
</dbReference>
<evidence type="ECO:0000313" key="2">
    <source>
        <dbReference type="Proteomes" id="UP000253153"/>
    </source>
</evidence>
<gene>
    <name evidence="1" type="ORF">FIESC28_08087</name>
</gene>
<protein>
    <submittedName>
        <fullName evidence="1">Uncharacterized protein</fullName>
    </submittedName>
</protein>
<dbReference type="GeneID" id="41997522"/>
<dbReference type="Proteomes" id="UP000253153">
    <property type="component" value="Unassembled WGS sequence"/>
</dbReference>
<dbReference type="AlphaFoldDB" id="A0A366R938"/>
<accession>A0A366R938</accession>